<organism evidence="10 11">
    <name type="scientific">Mesorhizobium delmotii</name>
    <dbReference type="NCBI Taxonomy" id="1631247"/>
    <lineage>
        <taxon>Bacteria</taxon>
        <taxon>Pseudomonadati</taxon>
        <taxon>Pseudomonadota</taxon>
        <taxon>Alphaproteobacteria</taxon>
        <taxon>Hyphomicrobiales</taxon>
        <taxon>Phyllobacteriaceae</taxon>
        <taxon>Mesorhizobium</taxon>
    </lineage>
</organism>
<keyword evidence="3" id="KW-0068">Autocatalytic cleavage</keyword>
<evidence type="ECO:0000256" key="8">
    <source>
        <dbReference type="ARBA" id="ARBA00023270"/>
    </source>
</evidence>
<evidence type="ECO:0000256" key="6">
    <source>
        <dbReference type="ARBA" id="ARBA00023145"/>
    </source>
</evidence>
<evidence type="ECO:0000256" key="5">
    <source>
        <dbReference type="ARBA" id="ARBA00023115"/>
    </source>
</evidence>
<dbReference type="AlphaFoldDB" id="A0A2P9AQ97"/>
<keyword evidence="7" id="KW-0456">Lyase</keyword>
<evidence type="ECO:0000256" key="4">
    <source>
        <dbReference type="ARBA" id="ARBA00023066"/>
    </source>
</evidence>
<proteinExistence type="predicted"/>
<keyword evidence="6" id="KW-0865">Zymogen</keyword>
<keyword evidence="5" id="KW-0620">Polyamine biosynthesis</keyword>
<keyword evidence="11" id="KW-1185">Reference proteome</keyword>
<evidence type="ECO:0000256" key="7">
    <source>
        <dbReference type="ARBA" id="ARBA00023239"/>
    </source>
</evidence>
<sequence>MVDPSGTLGISSSRVGSATDDEYGIELLLDLHGCDVATFNRGSLDAYFTGICDVIKMERCDVHFWDDINVAPENMSTEPKTKGTSAVCFIITSTIVVHTLDLLGTAYINIFSCKQFDSKVAEEFTTSWFSGRCVKRNLIVRV</sequence>
<evidence type="ECO:0000256" key="2">
    <source>
        <dbReference type="ARBA" id="ARBA00022793"/>
    </source>
</evidence>
<dbReference type="GO" id="GO:0008295">
    <property type="term" value="P:spermidine biosynthetic process"/>
    <property type="evidence" value="ECO:0007669"/>
    <property type="project" value="UniProtKB-KW"/>
</dbReference>
<evidence type="ECO:0000256" key="1">
    <source>
        <dbReference type="ARBA" id="ARBA00001928"/>
    </source>
</evidence>
<dbReference type="Gene3D" id="3.60.90.10">
    <property type="entry name" value="S-adenosylmethionine decarboxylase"/>
    <property type="match status" value="1"/>
</dbReference>
<keyword evidence="4" id="KW-0745">Spermidine biosynthesis</keyword>
<keyword evidence="9" id="KW-0670">Pyruvate</keyword>
<evidence type="ECO:0000256" key="9">
    <source>
        <dbReference type="ARBA" id="ARBA00023317"/>
    </source>
</evidence>
<dbReference type="InterPro" id="IPR003826">
    <property type="entry name" value="AdoMetDC_fam_prok"/>
</dbReference>
<dbReference type="EMBL" id="FUIG01000042">
    <property type="protein sequence ID" value="SJM33309.1"/>
    <property type="molecule type" value="Genomic_DNA"/>
</dbReference>
<reference evidence="11" key="1">
    <citation type="submission" date="2016-12" db="EMBL/GenBank/DDBJ databases">
        <authorList>
            <person name="Brunel B."/>
        </authorList>
    </citation>
    <scope>NUCLEOTIDE SEQUENCE [LARGE SCALE GENOMIC DNA]</scope>
</reference>
<evidence type="ECO:0000313" key="10">
    <source>
        <dbReference type="EMBL" id="SJM33309.1"/>
    </source>
</evidence>
<keyword evidence="8" id="KW-0704">Schiff base</keyword>
<dbReference type="Proteomes" id="UP000245698">
    <property type="component" value="Unassembled WGS sequence"/>
</dbReference>
<evidence type="ECO:0000313" key="11">
    <source>
        <dbReference type="Proteomes" id="UP000245698"/>
    </source>
</evidence>
<dbReference type="SUPFAM" id="SSF56276">
    <property type="entry name" value="S-adenosylmethionine decarboxylase"/>
    <property type="match status" value="1"/>
</dbReference>
<dbReference type="Pfam" id="PF02675">
    <property type="entry name" value="AdoMet_dc"/>
    <property type="match status" value="1"/>
</dbReference>
<gene>
    <name evidence="10" type="ORF">BQ8482_340205</name>
</gene>
<accession>A0A2P9AQ97</accession>
<evidence type="ECO:0000256" key="3">
    <source>
        <dbReference type="ARBA" id="ARBA00022813"/>
    </source>
</evidence>
<comment type="cofactor">
    <cofactor evidence="1">
        <name>pyruvate</name>
        <dbReference type="ChEBI" id="CHEBI:15361"/>
    </cofactor>
</comment>
<keyword evidence="2" id="KW-0210">Decarboxylase</keyword>
<dbReference type="RefSeq" id="WP_123150048.1">
    <property type="nucleotide sequence ID" value="NZ_FUIG01000042.1"/>
</dbReference>
<dbReference type="InterPro" id="IPR016067">
    <property type="entry name" value="S-AdoMet_deCO2ase_core"/>
</dbReference>
<protein>
    <submittedName>
        <fullName evidence="10">Uncharacterized protein</fullName>
    </submittedName>
</protein>
<name>A0A2P9AQ97_9HYPH</name>
<dbReference type="GO" id="GO:0004014">
    <property type="term" value="F:adenosylmethionine decarboxylase activity"/>
    <property type="evidence" value="ECO:0007669"/>
    <property type="project" value="InterPro"/>
</dbReference>